<dbReference type="PANTHER" id="PTHR13302:SF8">
    <property type="entry name" value="CONSERVED OLIGOMERIC GOLGI COMPLEX SUBUNIT 3"/>
    <property type="match status" value="1"/>
</dbReference>
<name>A0A1I7WVF1_HETBA</name>
<evidence type="ECO:0000313" key="4">
    <source>
        <dbReference type="WBParaSite" id="Hba_09142"/>
    </source>
</evidence>
<evidence type="ECO:0000259" key="2">
    <source>
        <dbReference type="Pfam" id="PF20671"/>
    </source>
</evidence>
<dbReference type="GO" id="GO:0007030">
    <property type="term" value="P:Golgi organization"/>
    <property type="evidence" value="ECO:0007669"/>
    <property type="project" value="TreeGrafter"/>
</dbReference>
<protein>
    <submittedName>
        <fullName evidence="4">Conserved oligomeric Golgi complex subunit 3</fullName>
    </submittedName>
</protein>
<dbReference type="Proteomes" id="UP000095283">
    <property type="component" value="Unplaced"/>
</dbReference>
<keyword evidence="1" id="KW-0472">Membrane</keyword>
<dbReference type="InterPro" id="IPR007265">
    <property type="entry name" value="COG_su3"/>
</dbReference>
<proteinExistence type="predicted"/>
<keyword evidence="1" id="KW-0812">Transmembrane</keyword>
<dbReference type="GO" id="GO:0017119">
    <property type="term" value="C:Golgi transport complex"/>
    <property type="evidence" value="ECO:0007669"/>
    <property type="project" value="TreeGrafter"/>
</dbReference>
<dbReference type="WBParaSite" id="Hba_09142">
    <property type="protein sequence ID" value="Hba_09142"/>
    <property type="gene ID" value="Hba_09142"/>
</dbReference>
<dbReference type="Pfam" id="PF20671">
    <property type="entry name" value="COG3_C"/>
    <property type="match status" value="1"/>
</dbReference>
<sequence>MTWIRIGVMADLEMSVNDVRDRQEKLQVDYVKLGRGGADDDTFALLYGVFASRASSVKFSLLAYFQYDFGNEERLLSIIISPSLSIYSRTAALPISHPFEDFTEDICRLLYDMLRPIIFLFRASMYGQSDIAGYNPAAGDLAYPEKLEMMRNIERTQSSARQIEDDDSVDLKSYSGLNIFQISILINKLNGGRGKQIDAELFVVKHLLILREQTTPYRQAASHRADATLPMRDFSIDFARLKNSLFEDKSRWFELSSNNAFLELLFSLLKFEYLLVFMKYFLRISKLFCYFYVLVLILTVILNGIINVDGITLFIKFKLLIKDI</sequence>
<organism evidence="3 4">
    <name type="scientific">Heterorhabditis bacteriophora</name>
    <name type="common">Entomopathogenic nematode worm</name>
    <dbReference type="NCBI Taxonomy" id="37862"/>
    <lineage>
        <taxon>Eukaryota</taxon>
        <taxon>Metazoa</taxon>
        <taxon>Ecdysozoa</taxon>
        <taxon>Nematoda</taxon>
        <taxon>Chromadorea</taxon>
        <taxon>Rhabditida</taxon>
        <taxon>Rhabditina</taxon>
        <taxon>Rhabditomorpha</taxon>
        <taxon>Strongyloidea</taxon>
        <taxon>Heterorhabditidae</taxon>
        <taxon>Heterorhabditis</taxon>
    </lineage>
</organism>
<dbReference type="InterPro" id="IPR048685">
    <property type="entry name" value="COG3_C"/>
</dbReference>
<accession>A0A1I7WVF1</accession>
<keyword evidence="3" id="KW-1185">Reference proteome</keyword>
<dbReference type="GO" id="GO:0006891">
    <property type="term" value="P:intra-Golgi vesicle-mediated transport"/>
    <property type="evidence" value="ECO:0007669"/>
    <property type="project" value="TreeGrafter"/>
</dbReference>
<dbReference type="GO" id="GO:0006886">
    <property type="term" value="P:intracellular protein transport"/>
    <property type="evidence" value="ECO:0007669"/>
    <property type="project" value="InterPro"/>
</dbReference>
<keyword evidence="1" id="KW-1133">Transmembrane helix</keyword>
<dbReference type="GO" id="GO:0016020">
    <property type="term" value="C:membrane"/>
    <property type="evidence" value="ECO:0007669"/>
    <property type="project" value="InterPro"/>
</dbReference>
<dbReference type="AlphaFoldDB" id="A0A1I7WVF1"/>
<feature type="domain" description="Conserved oligomeric Golgi complex subunit 3 C-terminal" evidence="2">
    <location>
        <begin position="119"/>
        <end position="220"/>
    </location>
</feature>
<dbReference type="PANTHER" id="PTHR13302">
    <property type="entry name" value="CONSERVED OLIGOMERIC GOLGI COMPLEX COMPONENT 3"/>
    <property type="match status" value="1"/>
</dbReference>
<dbReference type="GO" id="GO:0005801">
    <property type="term" value="C:cis-Golgi network"/>
    <property type="evidence" value="ECO:0007669"/>
    <property type="project" value="InterPro"/>
</dbReference>
<evidence type="ECO:0000256" key="1">
    <source>
        <dbReference type="SAM" id="Phobius"/>
    </source>
</evidence>
<evidence type="ECO:0000313" key="3">
    <source>
        <dbReference type="Proteomes" id="UP000095283"/>
    </source>
</evidence>
<reference evidence="4" key="1">
    <citation type="submission" date="2016-11" db="UniProtKB">
        <authorList>
            <consortium name="WormBaseParasite"/>
        </authorList>
    </citation>
    <scope>IDENTIFICATION</scope>
</reference>
<feature type="transmembrane region" description="Helical" evidence="1">
    <location>
        <begin position="289"/>
        <end position="315"/>
    </location>
</feature>